<dbReference type="GO" id="GO:0036055">
    <property type="term" value="F:protein-succinyllysine desuccinylase activity"/>
    <property type="evidence" value="ECO:0007669"/>
    <property type="project" value="InterPro"/>
</dbReference>
<comment type="similarity">
    <text evidence="1">Belongs to the sirtuin family. Class I subfamily.</text>
</comment>
<keyword evidence="3" id="KW-0520">NAD</keyword>
<dbReference type="PANTHER" id="PTHR11085">
    <property type="entry name" value="NAD-DEPENDENT PROTEIN DEACYLASE SIRTUIN-5, MITOCHONDRIAL-RELATED"/>
    <property type="match status" value="1"/>
</dbReference>
<evidence type="ECO:0000259" key="5">
    <source>
        <dbReference type="PROSITE" id="PS50305"/>
    </source>
</evidence>
<protein>
    <submittedName>
        <fullName evidence="6">SIR2 family histone deacetylase</fullName>
    </submittedName>
</protein>
<proteinExistence type="inferred from homology"/>
<dbReference type="InterPro" id="IPR026591">
    <property type="entry name" value="Sirtuin_cat_small_dom_sf"/>
</dbReference>
<dbReference type="Gene3D" id="3.30.1600.10">
    <property type="entry name" value="SIR2/SIRT2 'Small Domain"/>
    <property type="match status" value="1"/>
</dbReference>
<feature type="binding site" evidence="4">
    <location>
        <position position="182"/>
    </location>
    <ligand>
        <name>Zn(2+)</name>
        <dbReference type="ChEBI" id="CHEBI:29105"/>
    </ligand>
</feature>
<reference evidence="6" key="2">
    <citation type="submission" date="2023-06" db="EMBL/GenBank/DDBJ databases">
        <authorList>
            <consortium name="Lawrence Berkeley National Laboratory"/>
            <person name="Haridas S."/>
            <person name="Hensen N."/>
            <person name="Bonometti L."/>
            <person name="Westerberg I."/>
            <person name="Brannstrom I.O."/>
            <person name="Guillou S."/>
            <person name="Cros-Aarteil S."/>
            <person name="Calhoun S."/>
            <person name="Kuo A."/>
            <person name="Mondo S."/>
            <person name="Pangilinan J."/>
            <person name="Riley R."/>
            <person name="LaButti K."/>
            <person name="Andreopoulos B."/>
            <person name="Lipzen A."/>
            <person name="Chen C."/>
            <person name="Yanf M."/>
            <person name="Daum C."/>
            <person name="Ng V."/>
            <person name="Clum A."/>
            <person name="Steindorff A."/>
            <person name="Ohm R."/>
            <person name="Martin F."/>
            <person name="Silar P."/>
            <person name="Natvig D."/>
            <person name="Lalanne C."/>
            <person name="Gautier V."/>
            <person name="Ament-velasquez S.L."/>
            <person name="Kruys A."/>
            <person name="Hutchinson M.I."/>
            <person name="Powell A.J."/>
            <person name="Barry K."/>
            <person name="Miller A.N."/>
            <person name="Grigoriev I.V."/>
            <person name="Debuchy R."/>
            <person name="Gladieux P."/>
            <person name="Thoren M.H."/>
            <person name="Johannesson H."/>
        </authorList>
    </citation>
    <scope>NUCLEOTIDE SEQUENCE</scope>
    <source>
        <strain evidence="6">CBS 232.78</strain>
    </source>
</reference>
<dbReference type="PANTHER" id="PTHR11085:SF10">
    <property type="entry name" value="NAD-DEPENDENT PROTEIN DEACYLASE SIRTUIN-5, MITOCHONDRIAL-RELATED"/>
    <property type="match status" value="1"/>
</dbReference>
<dbReference type="InterPro" id="IPR027546">
    <property type="entry name" value="Sirtuin_class_III"/>
</dbReference>
<dbReference type="GO" id="GO:0017136">
    <property type="term" value="F:histone deacetylase activity, NAD-dependent"/>
    <property type="evidence" value="ECO:0007669"/>
    <property type="project" value="TreeGrafter"/>
</dbReference>
<dbReference type="GO" id="GO:0046872">
    <property type="term" value="F:metal ion binding"/>
    <property type="evidence" value="ECO:0007669"/>
    <property type="project" value="UniProtKB-KW"/>
</dbReference>
<feature type="binding site" evidence="4">
    <location>
        <position position="131"/>
    </location>
    <ligand>
        <name>Zn(2+)</name>
        <dbReference type="ChEBI" id="CHEBI:29105"/>
    </ligand>
</feature>
<comment type="caution">
    <text evidence="6">The sequence shown here is derived from an EMBL/GenBank/DDBJ whole genome shotgun (WGS) entry which is preliminary data.</text>
</comment>
<dbReference type="GO" id="GO:0036054">
    <property type="term" value="F:protein-malonyllysine demalonylase activity"/>
    <property type="evidence" value="ECO:0007669"/>
    <property type="project" value="InterPro"/>
</dbReference>
<keyword evidence="4" id="KW-0862">Zinc</keyword>
<dbReference type="SUPFAM" id="SSF52467">
    <property type="entry name" value="DHS-like NAD/FAD-binding domain"/>
    <property type="match status" value="1"/>
</dbReference>
<feature type="domain" description="Deacetylase sirtuin-type" evidence="5">
    <location>
        <begin position="1"/>
        <end position="300"/>
    </location>
</feature>
<dbReference type="InterPro" id="IPR026590">
    <property type="entry name" value="Ssirtuin_cat_dom"/>
</dbReference>
<dbReference type="GO" id="GO:0005634">
    <property type="term" value="C:nucleus"/>
    <property type="evidence" value="ECO:0007669"/>
    <property type="project" value="TreeGrafter"/>
</dbReference>
<evidence type="ECO:0000313" key="7">
    <source>
        <dbReference type="Proteomes" id="UP001285441"/>
    </source>
</evidence>
<evidence type="ECO:0000256" key="3">
    <source>
        <dbReference type="ARBA" id="ARBA00023027"/>
    </source>
</evidence>
<feature type="active site" description="Proton acceptor" evidence="4">
    <location>
        <position position="123"/>
    </location>
</feature>
<evidence type="ECO:0000256" key="2">
    <source>
        <dbReference type="ARBA" id="ARBA00022679"/>
    </source>
</evidence>
<keyword evidence="7" id="KW-1185">Reference proteome</keyword>
<evidence type="ECO:0000256" key="4">
    <source>
        <dbReference type="PROSITE-ProRule" id="PRU00236"/>
    </source>
</evidence>
<dbReference type="Pfam" id="PF02146">
    <property type="entry name" value="SIR2"/>
    <property type="match status" value="1"/>
</dbReference>
<dbReference type="CDD" id="cd01412">
    <property type="entry name" value="SIRT5_Af1_CobB"/>
    <property type="match status" value="1"/>
</dbReference>
<evidence type="ECO:0000313" key="6">
    <source>
        <dbReference type="EMBL" id="KAK3381546.1"/>
    </source>
</evidence>
<dbReference type="InterPro" id="IPR003000">
    <property type="entry name" value="Sirtuin"/>
</dbReference>
<dbReference type="EMBL" id="JAULSW010000005">
    <property type="protein sequence ID" value="KAK3381546.1"/>
    <property type="molecule type" value="Genomic_DNA"/>
</dbReference>
<feature type="binding site" evidence="4">
    <location>
        <position position="136"/>
    </location>
    <ligand>
        <name>Zn(2+)</name>
        <dbReference type="ChEBI" id="CHEBI:29105"/>
    </ligand>
</feature>
<dbReference type="GO" id="GO:0070403">
    <property type="term" value="F:NAD+ binding"/>
    <property type="evidence" value="ECO:0007669"/>
    <property type="project" value="InterPro"/>
</dbReference>
<dbReference type="Proteomes" id="UP001285441">
    <property type="component" value="Unassembled WGS sequence"/>
</dbReference>
<dbReference type="InterPro" id="IPR050134">
    <property type="entry name" value="NAD-dep_sirtuin_deacylases"/>
</dbReference>
<dbReference type="Gene3D" id="3.40.50.1220">
    <property type="entry name" value="TPP-binding domain"/>
    <property type="match status" value="1"/>
</dbReference>
<evidence type="ECO:0000256" key="1">
    <source>
        <dbReference type="ARBA" id="ARBA00006924"/>
    </source>
</evidence>
<reference evidence="6" key="1">
    <citation type="journal article" date="2023" name="Mol. Phylogenet. Evol.">
        <title>Genome-scale phylogeny and comparative genomics of the fungal order Sordariales.</title>
        <authorList>
            <person name="Hensen N."/>
            <person name="Bonometti L."/>
            <person name="Westerberg I."/>
            <person name="Brannstrom I.O."/>
            <person name="Guillou S."/>
            <person name="Cros-Aarteil S."/>
            <person name="Calhoun S."/>
            <person name="Haridas S."/>
            <person name="Kuo A."/>
            <person name="Mondo S."/>
            <person name="Pangilinan J."/>
            <person name="Riley R."/>
            <person name="LaButti K."/>
            <person name="Andreopoulos B."/>
            <person name="Lipzen A."/>
            <person name="Chen C."/>
            <person name="Yan M."/>
            <person name="Daum C."/>
            <person name="Ng V."/>
            <person name="Clum A."/>
            <person name="Steindorff A."/>
            <person name="Ohm R.A."/>
            <person name="Martin F."/>
            <person name="Silar P."/>
            <person name="Natvig D.O."/>
            <person name="Lalanne C."/>
            <person name="Gautier V."/>
            <person name="Ament-Velasquez S.L."/>
            <person name="Kruys A."/>
            <person name="Hutchinson M.I."/>
            <person name="Powell A.J."/>
            <person name="Barry K."/>
            <person name="Miller A.N."/>
            <person name="Grigoriev I.V."/>
            <person name="Debuchy R."/>
            <person name="Gladieux P."/>
            <person name="Hiltunen Thoren M."/>
            <person name="Johannesson H."/>
        </authorList>
    </citation>
    <scope>NUCLEOTIDE SEQUENCE</scope>
    <source>
        <strain evidence="6">CBS 232.78</strain>
    </source>
</reference>
<keyword evidence="4" id="KW-0479">Metal-binding</keyword>
<dbReference type="AlphaFoldDB" id="A0AAE0TVZ3"/>
<dbReference type="PROSITE" id="PS50305">
    <property type="entry name" value="SIRTUIN"/>
    <property type="match status" value="1"/>
</dbReference>
<dbReference type="InterPro" id="IPR029035">
    <property type="entry name" value="DHS-like_NAD/FAD-binding_dom"/>
</dbReference>
<gene>
    <name evidence="6" type="ORF">B0H63DRAFT_476007</name>
</gene>
<feature type="binding site" evidence="4">
    <location>
        <position position="185"/>
    </location>
    <ligand>
        <name>Zn(2+)</name>
        <dbReference type="ChEBI" id="CHEBI:29105"/>
    </ligand>
</feature>
<sequence>MPKYNDIAAFHEKLAASKRILAVCGAGLSAASGLPTFRGAGGLWRNHKATALATPEAFARDPGLVWLFYAYRRHMALSVKPNPGHYALAALARKNKDFLCLSQNVDNLHPRAGHPPSQLHLLHGSLFNIKCFNKTCGWIQHGNYDDPFCPALAAAAQDAGVELLLDPKKELAKIPESELPRCPRCKTGLRRPGVVWFSESLDGAMLDEIDKWIDDQKEKVVDMVLVIGTSAVVYPAAGYAEAARSEGTSVVTINLDAELPRNLEDLKKGDFAFAGDAAVLLPKLLRPNHSCGIRPHKICI</sequence>
<accession>A0AAE0TVZ3</accession>
<name>A0AAE0TVZ3_9PEZI</name>
<organism evidence="6 7">
    <name type="scientific">Podospora didyma</name>
    <dbReference type="NCBI Taxonomy" id="330526"/>
    <lineage>
        <taxon>Eukaryota</taxon>
        <taxon>Fungi</taxon>
        <taxon>Dikarya</taxon>
        <taxon>Ascomycota</taxon>
        <taxon>Pezizomycotina</taxon>
        <taxon>Sordariomycetes</taxon>
        <taxon>Sordariomycetidae</taxon>
        <taxon>Sordariales</taxon>
        <taxon>Podosporaceae</taxon>
        <taxon>Podospora</taxon>
    </lineage>
</organism>
<keyword evidence="2" id="KW-0808">Transferase</keyword>